<evidence type="ECO:0000259" key="1">
    <source>
        <dbReference type="Pfam" id="PF07862"/>
    </source>
</evidence>
<dbReference type="AlphaFoldDB" id="A0A856M800"/>
<dbReference type="EMBL" id="CP030118">
    <property type="protein sequence ID" value="QDL06862.1"/>
    <property type="molecule type" value="Genomic_DNA"/>
</dbReference>
<dbReference type="InterPro" id="IPR012903">
    <property type="entry name" value="Nif11"/>
</dbReference>
<dbReference type="Proteomes" id="UP000503129">
    <property type="component" value="Chromosome"/>
</dbReference>
<reference evidence="2 3" key="1">
    <citation type="submission" date="2018-06" db="EMBL/GenBank/DDBJ databases">
        <title>Comparative genomics of Brasilonema spp. strains.</title>
        <authorList>
            <person name="Alvarenga D.O."/>
            <person name="Fiore M.F."/>
            <person name="Varani A.M."/>
        </authorList>
    </citation>
    <scope>NUCLEOTIDE SEQUENCE [LARGE SCALE GENOMIC DNA]</scope>
    <source>
        <strain evidence="2 3">CENA114</strain>
    </source>
</reference>
<keyword evidence="3" id="KW-1185">Reference proteome</keyword>
<feature type="domain" description="Nif11" evidence="1">
    <location>
        <begin position="2"/>
        <end position="46"/>
    </location>
</feature>
<name>A0A856M800_9CYAN</name>
<dbReference type="InterPro" id="IPR022516">
    <property type="entry name" value="CHP03798_Ocin"/>
</dbReference>
<dbReference type="NCBIfam" id="TIGR03798">
    <property type="entry name" value="leader_Nif11"/>
    <property type="match status" value="1"/>
</dbReference>
<dbReference type="KEGG" id="bsen:DP114_02140"/>
<organism evidence="2 3">
    <name type="scientific">Brasilonema sennae CENA114</name>
    <dbReference type="NCBI Taxonomy" id="415709"/>
    <lineage>
        <taxon>Bacteria</taxon>
        <taxon>Bacillati</taxon>
        <taxon>Cyanobacteriota</taxon>
        <taxon>Cyanophyceae</taxon>
        <taxon>Nostocales</taxon>
        <taxon>Scytonemataceae</taxon>
        <taxon>Brasilonema</taxon>
        <taxon>Bromeliae group (in: Brasilonema)</taxon>
    </lineage>
</organism>
<gene>
    <name evidence="2" type="ORF">DP114_02140</name>
</gene>
<dbReference type="RefSeq" id="WP_169264255.1">
    <property type="nucleotide sequence ID" value="NZ_CAWOXK010000001.1"/>
</dbReference>
<accession>A0A856M800</accession>
<sequence>MSQVTDFLAAAKKDEALKKQLKAAMDNHGFVKIAQDKGYNFTAEELQTELNSMSEEEVAEIVNPGIAPREHLKPQ</sequence>
<dbReference type="Pfam" id="PF07862">
    <property type="entry name" value="Nif11"/>
    <property type="match status" value="1"/>
</dbReference>
<protein>
    <submittedName>
        <fullName evidence="2">Nif11-like leader peptide family natural product</fullName>
    </submittedName>
</protein>
<evidence type="ECO:0000313" key="3">
    <source>
        <dbReference type="Proteomes" id="UP000503129"/>
    </source>
</evidence>
<proteinExistence type="predicted"/>
<evidence type="ECO:0000313" key="2">
    <source>
        <dbReference type="EMBL" id="QDL06862.1"/>
    </source>
</evidence>